<dbReference type="EMBL" id="JBGCUO010000001">
    <property type="protein sequence ID" value="MEY1660867.1"/>
    <property type="molecule type" value="Genomic_DNA"/>
</dbReference>
<sequence>MLTHLSVHNIATVEQLELEPAAGLTVITGETGAGKSVLMDALSLALGERADSTVIRAGAERAQVQATFDVRQLPAVRAWLEERELDQGDEVQLRRTLRPDGRSRAWINGSTMPLNDIRELGDLLINIHSQHEHQALLRRDAQRALLDSFAGADNAADRTRSQWQQWQQARQALTSARDQSREQHDRIELVRFQLEELDALALAEGELAELEAEHKRLGHAESLIRLCQQSLALLYEQDEHTINDHLSQALGWLGDAAEDDPSLNDVVASVESARLQVEAAADDLRHYLDRLDVDPERLAATEERLSNVYALARKHRVRPEELPERHRSLQDEAHTLTHFDDHLAQLEASEAAAEKRYQDSARKLSTQRRKQAPAMGRGIERYLHDLGIKGARFEVSLTATEPQADGLEQVEFQFSANPGQPLRPLAKVASGGELSRVSLAIQVMCAKVLTVPSLVFDEVDVGVGGGVAEIVGRLLRELGQHAQVLCITHQPQVAALGHRHWHVIKQQSRTSTQTQIQSLDTEQRVQELARMVGGLELTPSTLAHAEEMLAKSQAQP</sequence>
<protein>
    <recommendedName>
        <fullName evidence="3 9">DNA repair protein RecN</fullName>
    </recommendedName>
    <alternativeName>
        <fullName evidence="8 9">Recombination protein N</fullName>
    </alternativeName>
</protein>
<dbReference type="RefSeq" id="WP_369454108.1">
    <property type="nucleotide sequence ID" value="NZ_JBGCUO010000001.1"/>
</dbReference>
<evidence type="ECO:0000256" key="7">
    <source>
        <dbReference type="ARBA" id="ARBA00023204"/>
    </source>
</evidence>
<proteinExistence type="inferred from homology"/>
<comment type="similarity">
    <text evidence="2 9">Belongs to the RecN family.</text>
</comment>
<evidence type="ECO:0000256" key="6">
    <source>
        <dbReference type="ARBA" id="ARBA00022840"/>
    </source>
</evidence>
<dbReference type="NCBIfam" id="TIGR00634">
    <property type="entry name" value="recN"/>
    <property type="match status" value="1"/>
</dbReference>
<organism evidence="12 13">
    <name type="scientific">Isoalcanivorax beigongshangi</name>
    <dbReference type="NCBI Taxonomy" id="3238810"/>
    <lineage>
        <taxon>Bacteria</taxon>
        <taxon>Pseudomonadati</taxon>
        <taxon>Pseudomonadota</taxon>
        <taxon>Gammaproteobacteria</taxon>
        <taxon>Oceanospirillales</taxon>
        <taxon>Alcanivoracaceae</taxon>
        <taxon>Isoalcanivorax</taxon>
    </lineage>
</organism>
<comment type="function">
    <text evidence="1 9">May be involved in recombinational repair of damaged DNA.</text>
</comment>
<evidence type="ECO:0000313" key="12">
    <source>
        <dbReference type="EMBL" id="MEY1660867.1"/>
    </source>
</evidence>
<dbReference type="InterPro" id="IPR027417">
    <property type="entry name" value="P-loop_NTPase"/>
</dbReference>
<name>A0ABV4AEJ9_9GAMM</name>
<accession>A0ABV4AEJ9</accession>
<evidence type="ECO:0000256" key="3">
    <source>
        <dbReference type="ARBA" id="ARBA00021315"/>
    </source>
</evidence>
<evidence type="ECO:0000256" key="5">
    <source>
        <dbReference type="ARBA" id="ARBA00022763"/>
    </source>
</evidence>
<dbReference type="PANTHER" id="PTHR11059">
    <property type="entry name" value="DNA REPAIR PROTEIN RECN"/>
    <property type="match status" value="1"/>
</dbReference>
<evidence type="ECO:0000259" key="11">
    <source>
        <dbReference type="Pfam" id="PF02463"/>
    </source>
</evidence>
<evidence type="ECO:0000256" key="4">
    <source>
        <dbReference type="ARBA" id="ARBA00022741"/>
    </source>
</evidence>
<dbReference type="PANTHER" id="PTHR11059:SF0">
    <property type="entry name" value="DNA REPAIR PROTEIN RECN"/>
    <property type="match status" value="1"/>
</dbReference>
<dbReference type="PIRSF" id="PIRSF003128">
    <property type="entry name" value="RecN"/>
    <property type="match status" value="1"/>
</dbReference>
<evidence type="ECO:0000256" key="10">
    <source>
        <dbReference type="SAM" id="Coils"/>
    </source>
</evidence>
<evidence type="ECO:0000256" key="8">
    <source>
        <dbReference type="ARBA" id="ARBA00033408"/>
    </source>
</evidence>
<dbReference type="NCBIfam" id="NF008121">
    <property type="entry name" value="PRK10869.1"/>
    <property type="match status" value="1"/>
</dbReference>
<feature type="domain" description="RecF/RecN/SMC N-terminal" evidence="11">
    <location>
        <begin position="2"/>
        <end position="511"/>
    </location>
</feature>
<gene>
    <name evidence="12" type="primary">recN</name>
    <name evidence="12" type="ORF">AB5I84_01755</name>
</gene>
<keyword evidence="5 9" id="KW-0227">DNA damage</keyword>
<evidence type="ECO:0000256" key="1">
    <source>
        <dbReference type="ARBA" id="ARBA00003618"/>
    </source>
</evidence>
<dbReference type="SUPFAM" id="SSF52540">
    <property type="entry name" value="P-loop containing nucleoside triphosphate hydrolases"/>
    <property type="match status" value="1"/>
</dbReference>
<evidence type="ECO:0000256" key="9">
    <source>
        <dbReference type="PIRNR" id="PIRNR003128"/>
    </source>
</evidence>
<dbReference type="InterPro" id="IPR004604">
    <property type="entry name" value="DNA_recomb/repair_RecN"/>
</dbReference>
<keyword evidence="10" id="KW-0175">Coiled coil</keyword>
<keyword evidence="6" id="KW-0067">ATP-binding</keyword>
<evidence type="ECO:0000256" key="2">
    <source>
        <dbReference type="ARBA" id="ARBA00009441"/>
    </source>
</evidence>
<keyword evidence="7 9" id="KW-0234">DNA repair</keyword>
<dbReference type="CDD" id="cd03241">
    <property type="entry name" value="ABC_RecN"/>
    <property type="match status" value="2"/>
</dbReference>
<dbReference type="Pfam" id="PF02463">
    <property type="entry name" value="SMC_N"/>
    <property type="match status" value="1"/>
</dbReference>
<dbReference type="Gene3D" id="3.40.50.300">
    <property type="entry name" value="P-loop containing nucleotide triphosphate hydrolases"/>
    <property type="match status" value="2"/>
</dbReference>
<feature type="coiled-coil region" evidence="10">
    <location>
        <begin position="193"/>
        <end position="220"/>
    </location>
</feature>
<dbReference type="Proteomes" id="UP001562065">
    <property type="component" value="Unassembled WGS sequence"/>
</dbReference>
<keyword evidence="4" id="KW-0547">Nucleotide-binding</keyword>
<evidence type="ECO:0000313" key="13">
    <source>
        <dbReference type="Proteomes" id="UP001562065"/>
    </source>
</evidence>
<comment type="caution">
    <text evidence="12">The sequence shown here is derived from an EMBL/GenBank/DDBJ whole genome shotgun (WGS) entry which is preliminary data.</text>
</comment>
<reference evidence="12 13" key="1">
    <citation type="submission" date="2024-07" db="EMBL/GenBank/DDBJ databases">
        <authorList>
            <person name="Ren Q."/>
        </authorList>
    </citation>
    <scope>NUCLEOTIDE SEQUENCE [LARGE SCALE GENOMIC DNA]</scope>
    <source>
        <strain evidence="12 13">REN37</strain>
    </source>
</reference>
<dbReference type="InterPro" id="IPR003395">
    <property type="entry name" value="RecF/RecN/SMC_N"/>
</dbReference>
<keyword evidence="13" id="KW-1185">Reference proteome</keyword>